<evidence type="ECO:0000259" key="1">
    <source>
        <dbReference type="Pfam" id="PF19905"/>
    </source>
</evidence>
<reference evidence="2 3" key="1">
    <citation type="submission" date="2020-06" db="EMBL/GenBank/DDBJ databases">
        <authorList>
            <person name="Moran J."/>
            <person name="Kenna M."/>
            <person name="Ware V."/>
            <person name="Garlena R.A."/>
            <person name="Russell D.A."/>
            <person name="Pope W.H."/>
            <person name="Jacobs-Sera D."/>
            <person name="Hatfull G.F."/>
        </authorList>
    </citation>
    <scope>NUCLEOTIDE SEQUENCE [LARGE SCALE GENOMIC DNA]</scope>
</reference>
<gene>
    <name evidence="2" type="primary">73</name>
    <name evidence="2" type="ORF">SEA_TZGORDON_73</name>
</gene>
<dbReference type="KEGG" id="vg:63911902"/>
<feature type="domain" description="DUF6378" evidence="1">
    <location>
        <begin position="5"/>
        <end position="85"/>
    </location>
</feature>
<dbReference type="GeneID" id="63911902"/>
<dbReference type="EMBL" id="MT553344">
    <property type="protein sequence ID" value="QKO02991.1"/>
    <property type="molecule type" value="Genomic_DNA"/>
</dbReference>
<protein>
    <recommendedName>
        <fullName evidence="1">DUF6378 domain-containing protein</fullName>
    </recommendedName>
</protein>
<accession>A0A6N0A5D9</accession>
<proteinExistence type="predicted"/>
<dbReference type="InterPro" id="IPR045958">
    <property type="entry name" value="DUF6378"/>
</dbReference>
<evidence type="ECO:0000313" key="3">
    <source>
        <dbReference type="Proteomes" id="UP000509569"/>
    </source>
</evidence>
<dbReference type="Proteomes" id="UP000509569">
    <property type="component" value="Segment"/>
</dbReference>
<dbReference type="RefSeq" id="YP_010051161.1">
    <property type="nucleotide sequence ID" value="NC_054438.1"/>
</dbReference>
<dbReference type="Pfam" id="PF19905">
    <property type="entry name" value="DUF6378"/>
    <property type="match status" value="1"/>
</dbReference>
<sequence length="130" mass="14083">MNKGEILAKADELVNGDRNKNYGDAKTNHQRIADMWSVILGKPVEAHEVAACMVALKLARLIETPDHLDSWVDMAGYAAIGGEIATEKPADPDPVATIAKSVPIYGDVQVVDLDTVRAAHNRAVNRQARL</sequence>
<organism evidence="2 3">
    <name type="scientific">Gordonia phage TZGordon</name>
    <dbReference type="NCBI Taxonomy" id="2744004"/>
    <lineage>
        <taxon>Viruses</taxon>
        <taxon>Duplodnaviria</taxon>
        <taxon>Heunggongvirae</taxon>
        <taxon>Uroviricota</taxon>
        <taxon>Caudoviricetes</taxon>
        <taxon>Ruthgordonvirinae</taxon>
        <taxon>Vendettavirus</taxon>
        <taxon>Vendettavirus tzgordon</taxon>
    </lineage>
</organism>
<keyword evidence="3" id="KW-1185">Reference proteome</keyword>
<name>A0A6N0A5D9_9CAUD</name>
<evidence type="ECO:0000313" key="2">
    <source>
        <dbReference type="EMBL" id="QKO02991.1"/>
    </source>
</evidence>